<dbReference type="InterPro" id="IPR036388">
    <property type="entry name" value="WH-like_DNA-bd_sf"/>
</dbReference>
<gene>
    <name evidence="2" type="ORF">GRX66_12845</name>
</gene>
<accession>A0A6B0SVA8</accession>
<dbReference type="GO" id="GO:0032259">
    <property type="term" value="P:methylation"/>
    <property type="evidence" value="ECO:0007669"/>
    <property type="project" value="UniProtKB-KW"/>
</dbReference>
<reference evidence="2 3" key="1">
    <citation type="submission" date="2019-12" db="EMBL/GenBank/DDBJ databases">
        <title>Isolation and characterization of three novel carbon monoxide-oxidizing members of Halobacteria from salione crusts and soils.</title>
        <authorList>
            <person name="Myers M.R."/>
            <person name="King G.M."/>
        </authorList>
    </citation>
    <scope>NUCLEOTIDE SEQUENCE [LARGE SCALE GENOMIC DNA]</scope>
    <source>
        <strain evidence="2 3">PCN9</strain>
    </source>
</reference>
<keyword evidence="2" id="KW-0808">Transferase</keyword>
<keyword evidence="2" id="KW-0489">Methyltransferase</keyword>
<dbReference type="Gene3D" id="1.10.10.10">
    <property type="entry name" value="Winged helix-like DNA-binding domain superfamily/Winged helix DNA-binding domain"/>
    <property type="match status" value="1"/>
</dbReference>
<comment type="caution">
    <text evidence="2">The sequence shown here is derived from an EMBL/GenBank/DDBJ whole genome shotgun (WGS) entry which is preliminary data.</text>
</comment>
<dbReference type="AlphaFoldDB" id="A0A6B0SVA8"/>
<dbReference type="InterPro" id="IPR036217">
    <property type="entry name" value="MethylDNA_cys_MeTrfase_DNAb"/>
</dbReference>
<dbReference type="GO" id="GO:0008168">
    <property type="term" value="F:methyltransferase activity"/>
    <property type="evidence" value="ECO:0007669"/>
    <property type="project" value="UniProtKB-KW"/>
</dbReference>
<dbReference type="RefSeq" id="WP_159526920.1">
    <property type="nucleotide sequence ID" value="NZ_WUUU01000113.1"/>
</dbReference>
<organism evidence="2 3">
    <name type="scientific">Halobacterium bonnevillei</name>
    <dbReference type="NCBI Taxonomy" id="2692200"/>
    <lineage>
        <taxon>Archaea</taxon>
        <taxon>Methanobacteriati</taxon>
        <taxon>Methanobacteriota</taxon>
        <taxon>Stenosarchaea group</taxon>
        <taxon>Halobacteria</taxon>
        <taxon>Halobacteriales</taxon>
        <taxon>Halobacteriaceae</taxon>
        <taxon>Halobacterium</taxon>
    </lineage>
</organism>
<feature type="region of interest" description="Disordered" evidence="1">
    <location>
        <begin position="118"/>
        <end position="150"/>
    </location>
</feature>
<dbReference type="SUPFAM" id="SSF46767">
    <property type="entry name" value="Methylated DNA-protein cysteine methyltransferase, C-terminal domain"/>
    <property type="match status" value="1"/>
</dbReference>
<feature type="compositionally biased region" description="Basic and acidic residues" evidence="1">
    <location>
        <begin position="140"/>
        <end position="150"/>
    </location>
</feature>
<protein>
    <submittedName>
        <fullName evidence="2">Methylated-DNA--[protein]-cysteine S-methyltransferase</fullName>
    </submittedName>
</protein>
<evidence type="ECO:0000313" key="2">
    <source>
        <dbReference type="EMBL" id="MXR21449.1"/>
    </source>
</evidence>
<dbReference type="Proteomes" id="UP000471521">
    <property type="component" value="Unassembled WGS sequence"/>
</dbReference>
<keyword evidence="3" id="KW-1185">Reference proteome</keyword>
<name>A0A6B0SVA8_9EURY</name>
<sequence length="150" mass="16370">MDAGIYARESSYLGRYVQLGVAGDRVISVSFPETAPTDASTDNPLLDRVDDYLDGAPDDFDDVTVGLTVPTDHRAVLESVRTVPYGEQISLRRVLSMTPDVDADDDDDVQTARTALAENPVPLFVPDHRVSDGPSGAPREVADRLRQLER</sequence>
<dbReference type="EMBL" id="WUUU01000113">
    <property type="protein sequence ID" value="MXR21449.1"/>
    <property type="molecule type" value="Genomic_DNA"/>
</dbReference>
<dbReference type="OrthoDB" id="372118at2157"/>
<evidence type="ECO:0000313" key="3">
    <source>
        <dbReference type="Proteomes" id="UP000471521"/>
    </source>
</evidence>
<proteinExistence type="predicted"/>
<evidence type="ECO:0000256" key="1">
    <source>
        <dbReference type="SAM" id="MobiDB-lite"/>
    </source>
</evidence>